<accession>A0A0X8VCD9</accession>
<protein>
    <recommendedName>
        <fullName evidence="6">Glycerol dehydrogenase</fullName>
        <ecNumber evidence="5">1.1.1.6</ecNumber>
    </recommendedName>
</protein>
<evidence type="ECO:0000256" key="2">
    <source>
        <dbReference type="ARBA" id="ARBA00023002"/>
    </source>
</evidence>
<evidence type="ECO:0000313" key="13">
    <source>
        <dbReference type="Proteomes" id="UP000068026"/>
    </source>
</evidence>
<proteinExistence type="predicted"/>
<evidence type="ECO:0000313" key="11">
    <source>
        <dbReference type="EMBL" id="AMJ42358.1"/>
    </source>
</evidence>
<comment type="cofactor">
    <cofactor evidence="8">
        <name>Zn(2+)</name>
        <dbReference type="ChEBI" id="CHEBI:29105"/>
    </cofactor>
    <text evidence="8">Binds 1 zinc ion per subunit.</text>
</comment>
<reference evidence="13" key="2">
    <citation type="submission" date="2016-01" db="EMBL/GenBank/DDBJ databases">
        <authorList>
            <person name="Poehlein A."/>
            <person name="Schlien K."/>
            <person name="Gottschalk G."/>
            <person name="Buckel W."/>
            <person name="Daniel R."/>
        </authorList>
    </citation>
    <scope>NUCLEOTIDE SEQUENCE [LARGE SCALE GENOMIC DNA]</scope>
    <source>
        <strain evidence="13">X2</strain>
    </source>
</reference>
<dbReference type="CDD" id="cd08171">
    <property type="entry name" value="GlyDH-like"/>
    <property type="match status" value="1"/>
</dbReference>
<evidence type="ECO:0000256" key="4">
    <source>
        <dbReference type="ARBA" id="ARBA00037918"/>
    </source>
</evidence>
<name>A0A0X8VCD9_ANAPI</name>
<reference evidence="11 13" key="1">
    <citation type="journal article" date="2016" name="Genome Announc.">
        <title>Complete Genome Sequence of the Amino Acid-Fermenting Clostridium propionicum X2 (DSM 1682).</title>
        <authorList>
            <person name="Poehlein A."/>
            <person name="Schlien K."/>
            <person name="Chowdhury N.P."/>
            <person name="Gottschalk G."/>
            <person name="Buckel W."/>
            <person name="Daniel R."/>
        </authorList>
    </citation>
    <scope>NUCLEOTIDE SEQUENCE [LARGE SCALE GENOMIC DNA]</scope>
    <source>
        <strain evidence="11 13">X2</strain>
    </source>
</reference>
<comment type="catalytic activity">
    <reaction evidence="7">
        <text>glycerol + NAD(+) = dihydroxyacetone + NADH + H(+)</text>
        <dbReference type="Rhea" id="RHEA:13769"/>
        <dbReference type="ChEBI" id="CHEBI:15378"/>
        <dbReference type="ChEBI" id="CHEBI:16016"/>
        <dbReference type="ChEBI" id="CHEBI:17754"/>
        <dbReference type="ChEBI" id="CHEBI:57540"/>
        <dbReference type="ChEBI" id="CHEBI:57945"/>
        <dbReference type="EC" id="1.1.1.6"/>
    </reaction>
</comment>
<dbReference type="EC" id="1.1.1.6" evidence="5"/>
<gene>
    <name evidence="11" type="primary">gldA</name>
    <name evidence="11" type="ORF">CPRO_28150</name>
    <name evidence="12" type="ORF">SAMN02745151_02471</name>
</gene>
<sequence>MESNSIFFPGYTAGENAYREIEAVCSPYGTKAVVIGGKTAMEKTKEYLLEATQGSSVKITDFIWYKGEAAFEYAEELQQLDVVKEADMVFCVGGGKAIDCAKLVADHLKKPYFTFPTIAATCACISALGIYYHTNHVFRDFFRVERPPVHVFISTKVIAEAPEVYLWAGIGDGMSKEAEVKFSARGKESELTLSEQAGVAMCSCCTEPLLKYGIQAMEDCRLNRPSEAIEQVALDIFINTGMVSNMVDSHKYNTNLAHALFNSMTMLPQVEERHRHGEVVSYGTLVLLTLDKQYDLLDRFFAFYKGMNLPTKLSDIEVSVEELDPVLEAAVKKYDLDYTPYEITTDMIKAAILELEDFNLKATA</sequence>
<dbReference type="GO" id="GO:0005829">
    <property type="term" value="C:cytosol"/>
    <property type="evidence" value="ECO:0007669"/>
    <property type="project" value="TreeGrafter"/>
</dbReference>
<feature type="binding site" evidence="9">
    <location>
        <begin position="95"/>
        <end position="99"/>
    </location>
    <ligand>
        <name>NAD(+)</name>
        <dbReference type="ChEBI" id="CHEBI:57540"/>
    </ligand>
</feature>
<evidence type="ECO:0000256" key="5">
    <source>
        <dbReference type="ARBA" id="ARBA00039147"/>
    </source>
</evidence>
<feature type="binding site" evidence="8">
    <location>
        <position position="172"/>
    </location>
    <ligand>
        <name>glycerol</name>
        <dbReference type="ChEBI" id="CHEBI:17754"/>
    </ligand>
</feature>
<dbReference type="GO" id="GO:0046872">
    <property type="term" value="F:metal ion binding"/>
    <property type="evidence" value="ECO:0007669"/>
    <property type="project" value="UniProtKB-KW"/>
</dbReference>
<comment type="pathway">
    <text evidence="4">Polyol metabolism; glycerol fermentation; glycerone phosphate from glycerol (oxidative route): step 1/2.</text>
</comment>
<feature type="binding site" evidence="9">
    <location>
        <position position="128"/>
    </location>
    <ligand>
        <name>NAD(+)</name>
        <dbReference type="ChEBI" id="CHEBI:57540"/>
    </ligand>
</feature>
<dbReference type="KEGG" id="cpro:CPRO_28150"/>
<dbReference type="AlphaFoldDB" id="A0A0X8VCD9"/>
<feature type="binding site" evidence="8">
    <location>
        <position position="276"/>
    </location>
    <ligand>
        <name>glycerol</name>
        <dbReference type="ChEBI" id="CHEBI:17754"/>
    </ligand>
</feature>
<dbReference type="PANTHER" id="PTHR43616:SF5">
    <property type="entry name" value="GLYCEROL DEHYDROGENASE 1"/>
    <property type="match status" value="1"/>
</dbReference>
<evidence type="ECO:0000256" key="3">
    <source>
        <dbReference type="ARBA" id="ARBA00023027"/>
    </source>
</evidence>
<dbReference type="Proteomes" id="UP000068026">
    <property type="component" value="Chromosome"/>
</dbReference>
<dbReference type="GO" id="GO:0008888">
    <property type="term" value="F:glycerol dehydrogenase (NAD+) activity"/>
    <property type="evidence" value="ECO:0007669"/>
    <property type="project" value="UniProtKB-EC"/>
</dbReference>
<keyword evidence="2 11" id="KW-0560">Oxidoreductase</keyword>
<evidence type="ECO:0000313" key="14">
    <source>
        <dbReference type="Proteomes" id="UP000184204"/>
    </source>
</evidence>
<dbReference type="Pfam" id="PF00465">
    <property type="entry name" value="Fe-ADH"/>
    <property type="match status" value="1"/>
</dbReference>
<evidence type="ECO:0000256" key="7">
    <source>
        <dbReference type="ARBA" id="ARBA00049006"/>
    </source>
</evidence>
<feature type="binding site" evidence="9">
    <location>
        <position position="132"/>
    </location>
    <ligand>
        <name>NAD(+)</name>
        <dbReference type="ChEBI" id="CHEBI:57540"/>
    </ligand>
</feature>
<keyword evidence="3 9" id="KW-0520">NAD</keyword>
<dbReference type="OrthoDB" id="5198708at2"/>
<reference evidence="14" key="4">
    <citation type="submission" date="2016-11" db="EMBL/GenBank/DDBJ databases">
        <authorList>
            <person name="Jaros S."/>
            <person name="Januszkiewicz K."/>
            <person name="Wedrychowicz H."/>
        </authorList>
    </citation>
    <scope>NUCLEOTIDE SEQUENCE [LARGE SCALE GENOMIC DNA]</scope>
    <source>
        <strain evidence="14">DSM 1682</strain>
    </source>
</reference>
<evidence type="ECO:0000256" key="9">
    <source>
        <dbReference type="PIRSR" id="PIRSR000112-3"/>
    </source>
</evidence>
<dbReference type="EMBL" id="FQUA01000013">
    <property type="protein sequence ID" value="SHF00348.1"/>
    <property type="molecule type" value="Genomic_DNA"/>
</dbReference>
<reference evidence="12" key="3">
    <citation type="submission" date="2016-11" db="EMBL/GenBank/DDBJ databases">
        <authorList>
            <person name="Varghese N."/>
            <person name="Submissions S."/>
        </authorList>
    </citation>
    <scope>NUCLEOTIDE SEQUENCE</scope>
    <source>
        <strain evidence="12">DSM 1682</strain>
    </source>
</reference>
<dbReference type="Gene3D" id="1.20.1090.10">
    <property type="entry name" value="Dehydroquinate synthase-like - alpha domain"/>
    <property type="match status" value="1"/>
</dbReference>
<evidence type="ECO:0000259" key="10">
    <source>
        <dbReference type="Pfam" id="PF00465"/>
    </source>
</evidence>
<feature type="domain" description="Alcohol dehydrogenase iron-type/glycerol dehydrogenase GldA" evidence="10">
    <location>
        <begin position="11"/>
        <end position="136"/>
    </location>
</feature>
<dbReference type="InterPro" id="IPR016205">
    <property type="entry name" value="Glycerol_DH"/>
</dbReference>
<dbReference type="RefSeq" id="WP_066053054.1">
    <property type="nucleotide sequence ID" value="NZ_CP014223.1"/>
</dbReference>
<keyword evidence="8" id="KW-0862">Zinc</keyword>
<dbReference type="PANTHER" id="PTHR43616">
    <property type="entry name" value="GLYCEROL DEHYDROGENASE"/>
    <property type="match status" value="1"/>
</dbReference>
<dbReference type="SUPFAM" id="SSF56796">
    <property type="entry name" value="Dehydroquinate synthase-like"/>
    <property type="match status" value="1"/>
</dbReference>
<feature type="binding site" evidence="8">
    <location>
        <position position="258"/>
    </location>
    <ligand>
        <name>glycerol</name>
        <dbReference type="ChEBI" id="CHEBI:17754"/>
    </ligand>
</feature>
<evidence type="ECO:0000256" key="6">
    <source>
        <dbReference type="ARBA" id="ARBA00040132"/>
    </source>
</evidence>
<dbReference type="EMBL" id="CP014223">
    <property type="protein sequence ID" value="AMJ42358.1"/>
    <property type="molecule type" value="Genomic_DNA"/>
</dbReference>
<dbReference type="InterPro" id="IPR001670">
    <property type="entry name" value="ADH_Fe/GldA"/>
</dbReference>
<feature type="binding site" evidence="9">
    <location>
        <position position="126"/>
    </location>
    <ligand>
        <name>NAD(+)</name>
        <dbReference type="ChEBI" id="CHEBI:57540"/>
    </ligand>
</feature>
<dbReference type="PIRSF" id="PIRSF000112">
    <property type="entry name" value="Glycerol_dehydrogenase"/>
    <property type="match status" value="1"/>
</dbReference>
<evidence type="ECO:0000313" key="12">
    <source>
        <dbReference type="EMBL" id="SHF00348.1"/>
    </source>
</evidence>
<dbReference type="Proteomes" id="UP000184204">
    <property type="component" value="Unassembled WGS sequence"/>
</dbReference>
<organism evidence="12 14">
    <name type="scientific">Anaerotignum propionicum DSM 1682</name>
    <dbReference type="NCBI Taxonomy" id="991789"/>
    <lineage>
        <taxon>Bacteria</taxon>
        <taxon>Bacillati</taxon>
        <taxon>Bacillota</taxon>
        <taxon>Clostridia</taxon>
        <taxon>Lachnospirales</taxon>
        <taxon>Anaerotignaceae</taxon>
        <taxon>Anaerotignum</taxon>
    </lineage>
</organism>
<keyword evidence="1 8" id="KW-0479">Metal-binding</keyword>
<evidence type="ECO:0000256" key="1">
    <source>
        <dbReference type="ARBA" id="ARBA00022723"/>
    </source>
</evidence>
<keyword evidence="13" id="KW-1185">Reference proteome</keyword>
<dbReference type="Gene3D" id="3.40.50.1970">
    <property type="match status" value="1"/>
</dbReference>
<evidence type="ECO:0000256" key="8">
    <source>
        <dbReference type="PIRSR" id="PIRSR000112-1"/>
    </source>
</evidence>